<evidence type="ECO:0000256" key="1">
    <source>
        <dbReference type="SAM" id="MobiDB-lite"/>
    </source>
</evidence>
<sequence>MLFQSQKGPYYLDMKDYLHSELKKKLVKYKVHKNDLLYIDPYYLNKYLNSTEHIKDIMPFLRHLLQYTYRASITEVINEHELNEINSNLERIERLIKKLLKAQGLDDSSPNPPPQSPKNEEVISNR</sequence>
<proteinExistence type="predicted"/>
<organism evidence="2">
    <name type="scientific">viral metagenome</name>
    <dbReference type="NCBI Taxonomy" id="1070528"/>
    <lineage>
        <taxon>unclassified sequences</taxon>
        <taxon>metagenomes</taxon>
        <taxon>organismal metagenomes</taxon>
    </lineage>
</organism>
<evidence type="ECO:0000313" key="2">
    <source>
        <dbReference type="EMBL" id="QHU29455.1"/>
    </source>
</evidence>
<dbReference type="EMBL" id="MN740489">
    <property type="protein sequence ID" value="QHU29455.1"/>
    <property type="molecule type" value="Genomic_DNA"/>
</dbReference>
<reference evidence="2" key="1">
    <citation type="journal article" date="2020" name="Nature">
        <title>Giant virus diversity and host interactions through global metagenomics.</title>
        <authorList>
            <person name="Schulz F."/>
            <person name="Roux S."/>
            <person name="Paez-Espino D."/>
            <person name="Jungbluth S."/>
            <person name="Walsh D.A."/>
            <person name="Denef V.J."/>
            <person name="McMahon K.D."/>
            <person name="Konstantinidis K.T."/>
            <person name="Eloe-Fadrosh E.A."/>
            <person name="Kyrpides N.C."/>
            <person name="Woyke T."/>
        </authorList>
    </citation>
    <scope>NUCLEOTIDE SEQUENCE</scope>
    <source>
        <strain evidence="2">GVMAG-M-3300027804-48</strain>
    </source>
</reference>
<feature type="region of interest" description="Disordered" evidence="1">
    <location>
        <begin position="103"/>
        <end position="126"/>
    </location>
</feature>
<dbReference type="AlphaFoldDB" id="A0A6C0LHH3"/>
<protein>
    <submittedName>
        <fullName evidence="2">Uncharacterized protein</fullName>
    </submittedName>
</protein>
<name>A0A6C0LHH3_9ZZZZ</name>
<accession>A0A6C0LHH3</accession>